<evidence type="ECO:0000256" key="1">
    <source>
        <dbReference type="SAM" id="MobiDB-lite"/>
    </source>
</evidence>
<dbReference type="PANTHER" id="PTHR43664:SF1">
    <property type="entry name" value="BETA-METHYLMALYL-COA DEHYDRATASE"/>
    <property type="match status" value="1"/>
</dbReference>
<dbReference type="RefSeq" id="WP_273739730.1">
    <property type="nucleotide sequence ID" value="NZ_JAQIVI010000297.1"/>
</dbReference>
<proteinExistence type="predicted"/>
<evidence type="ECO:0000313" key="3">
    <source>
        <dbReference type="EMBL" id="MFC6766783.1"/>
    </source>
</evidence>
<dbReference type="InterPro" id="IPR052342">
    <property type="entry name" value="MCH/BMMD"/>
</dbReference>
<sequence length="128" mass="14194">MSKRYFEDLELGETLEMGTYTVSKAEIMDFAEQYDPQPFHVDSEAAAQSSFGKLIASGLHTMAITQRLSVDGLYNDAHGLGSPGLGETEFRKPVYPGDELTVTLEPVRKRPESRPNAGLVELESRTRN</sequence>
<accession>A0ABD5SP13</accession>
<feature type="region of interest" description="Disordered" evidence="1">
    <location>
        <begin position="107"/>
        <end position="128"/>
    </location>
</feature>
<reference evidence="3 4" key="1">
    <citation type="journal article" date="2019" name="Int. J. Syst. Evol. Microbiol.">
        <title>The Global Catalogue of Microorganisms (GCM) 10K type strain sequencing project: providing services to taxonomists for standard genome sequencing and annotation.</title>
        <authorList>
            <consortium name="The Broad Institute Genomics Platform"/>
            <consortium name="The Broad Institute Genome Sequencing Center for Infectious Disease"/>
            <person name="Wu L."/>
            <person name="Ma J."/>
        </authorList>
    </citation>
    <scope>NUCLEOTIDE SEQUENCE [LARGE SCALE GENOMIC DNA]</scope>
    <source>
        <strain evidence="3 4">LMG 29247</strain>
    </source>
</reference>
<keyword evidence="4" id="KW-1185">Reference proteome</keyword>
<gene>
    <name evidence="3" type="ORF">ACFQE6_17860</name>
</gene>
<dbReference type="PANTHER" id="PTHR43664">
    <property type="entry name" value="MONOAMINE OXIDASE-RELATED"/>
    <property type="match status" value="1"/>
</dbReference>
<organism evidence="3 4">
    <name type="scientific">Natrinema soli</name>
    <dbReference type="NCBI Taxonomy" id="1930624"/>
    <lineage>
        <taxon>Archaea</taxon>
        <taxon>Methanobacteriati</taxon>
        <taxon>Methanobacteriota</taxon>
        <taxon>Stenosarchaea group</taxon>
        <taxon>Halobacteria</taxon>
        <taxon>Halobacteriales</taxon>
        <taxon>Natrialbaceae</taxon>
        <taxon>Natrinema</taxon>
    </lineage>
</organism>
<dbReference type="AlphaFoldDB" id="A0ABD5SP13"/>
<dbReference type="Pfam" id="PF01575">
    <property type="entry name" value="MaoC_dehydratas"/>
    <property type="match status" value="1"/>
</dbReference>
<dbReference type="Gene3D" id="3.10.129.10">
    <property type="entry name" value="Hotdog Thioesterase"/>
    <property type="match status" value="1"/>
</dbReference>
<feature type="domain" description="MaoC-like" evidence="2">
    <location>
        <begin position="12"/>
        <end position="118"/>
    </location>
</feature>
<dbReference type="EMBL" id="JBHSWV010000297">
    <property type="protein sequence ID" value="MFC6766783.1"/>
    <property type="molecule type" value="Genomic_DNA"/>
</dbReference>
<evidence type="ECO:0000259" key="2">
    <source>
        <dbReference type="Pfam" id="PF01575"/>
    </source>
</evidence>
<evidence type="ECO:0000313" key="4">
    <source>
        <dbReference type="Proteomes" id="UP001596383"/>
    </source>
</evidence>
<dbReference type="SUPFAM" id="SSF54637">
    <property type="entry name" value="Thioesterase/thiol ester dehydrase-isomerase"/>
    <property type="match status" value="1"/>
</dbReference>
<dbReference type="CDD" id="cd03454">
    <property type="entry name" value="YdeM"/>
    <property type="match status" value="1"/>
</dbReference>
<protein>
    <submittedName>
        <fullName evidence="3">MaoC family dehydratase</fullName>
    </submittedName>
</protein>
<dbReference type="Proteomes" id="UP001596383">
    <property type="component" value="Unassembled WGS sequence"/>
</dbReference>
<dbReference type="InterPro" id="IPR029069">
    <property type="entry name" value="HotDog_dom_sf"/>
</dbReference>
<name>A0ABD5SP13_9EURY</name>
<dbReference type="InterPro" id="IPR002539">
    <property type="entry name" value="MaoC-like_dom"/>
</dbReference>
<comment type="caution">
    <text evidence="3">The sequence shown here is derived from an EMBL/GenBank/DDBJ whole genome shotgun (WGS) entry which is preliminary data.</text>
</comment>